<evidence type="ECO:0000256" key="2">
    <source>
        <dbReference type="SAM" id="Phobius"/>
    </source>
</evidence>
<name>A0ABN6FDW5_9BACT</name>
<feature type="region of interest" description="Disordered" evidence="1">
    <location>
        <begin position="192"/>
        <end position="214"/>
    </location>
</feature>
<feature type="transmembrane region" description="Helical" evidence="2">
    <location>
        <begin position="61"/>
        <end position="78"/>
    </location>
</feature>
<keyword evidence="4" id="KW-1185">Reference proteome</keyword>
<keyword evidence="2" id="KW-0472">Membrane</keyword>
<reference evidence="3 4" key="1">
    <citation type="submission" date="2021-02" db="EMBL/GenBank/DDBJ databases">
        <title>Complete genome of Desulfoluna sp. strain ASN36.</title>
        <authorList>
            <person name="Takahashi A."/>
            <person name="Kojima H."/>
            <person name="Fukui M."/>
        </authorList>
    </citation>
    <scope>NUCLEOTIDE SEQUENCE [LARGE SCALE GENOMIC DNA]</scope>
    <source>
        <strain evidence="3 4">ASN36</strain>
    </source>
</reference>
<evidence type="ECO:0000313" key="3">
    <source>
        <dbReference type="EMBL" id="BCS99110.1"/>
    </source>
</evidence>
<evidence type="ECO:0008006" key="5">
    <source>
        <dbReference type="Google" id="ProtNLM"/>
    </source>
</evidence>
<feature type="transmembrane region" description="Helical" evidence="2">
    <location>
        <begin position="28"/>
        <end position="49"/>
    </location>
</feature>
<dbReference type="EMBL" id="AP024488">
    <property type="protein sequence ID" value="BCS99110.1"/>
    <property type="molecule type" value="Genomic_DNA"/>
</dbReference>
<organism evidence="3 4">
    <name type="scientific">Desulfoluna limicola</name>
    <dbReference type="NCBI Taxonomy" id="2810562"/>
    <lineage>
        <taxon>Bacteria</taxon>
        <taxon>Pseudomonadati</taxon>
        <taxon>Thermodesulfobacteriota</taxon>
        <taxon>Desulfobacteria</taxon>
        <taxon>Desulfobacterales</taxon>
        <taxon>Desulfolunaceae</taxon>
        <taxon>Desulfoluna</taxon>
    </lineage>
</organism>
<dbReference type="PANTHER" id="PTHR34351:SF1">
    <property type="entry name" value="SLR1927 PROTEIN"/>
    <property type="match status" value="1"/>
</dbReference>
<gene>
    <name evidence="3" type="ORF">DSLASN_47420</name>
</gene>
<keyword evidence="2" id="KW-0812">Transmembrane</keyword>
<accession>A0ABN6FDW5</accession>
<dbReference type="PANTHER" id="PTHR34351">
    <property type="entry name" value="SLR1927 PROTEIN-RELATED"/>
    <property type="match status" value="1"/>
</dbReference>
<proteinExistence type="predicted"/>
<protein>
    <recommendedName>
        <fullName evidence="5">DUF58 domain-containing protein</fullName>
    </recommendedName>
</protein>
<dbReference type="Proteomes" id="UP001320148">
    <property type="component" value="Chromosome"/>
</dbReference>
<keyword evidence="2" id="KW-1133">Transmembrane helix</keyword>
<evidence type="ECO:0000256" key="1">
    <source>
        <dbReference type="SAM" id="MobiDB-lite"/>
    </source>
</evidence>
<evidence type="ECO:0000313" key="4">
    <source>
        <dbReference type="Proteomes" id="UP001320148"/>
    </source>
</evidence>
<sequence>MRGVIRNAIFRITSRGPRRTLPLAIRKLRIYILPTSRGYLFAFVILAILAGSMNYNNNPGFLFAFLLAAMAMMSTLYTQKNLKELTMVSEKHAPVFAGDRIWFDLALKSHTAPRYSISVGFQDEEIVTRDIPAGEAVTFRLPLCTKKRGVFKPERLILSSTYPFGLFRTWVAIRMESDYLVYPKPIPHPFVVSEDTSTGDGTGTSGRPGTDDFRDLRTYQPGDPLKRIAWKTLARGQGLWSKTFESESGQAVYISWEDIHTTEREEKISHLCHLVMEAHRSGVPYGLKLPGITIRPGEAGGLAHRDRCLTSLAMMA</sequence>